<organism evidence="2 3">
    <name type="scientific">Marchantia polymorpha</name>
    <name type="common">Common liverwort</name>
    <name type="synonym">Marchantia aquatica</name>
    <dbReference type="NCBI Taxonomy" id="3197"/>
    <lineage>
        <taxon>Eukaryota</taxon>
        <taxon>Viridiplantae</taxon>
        <taxon>Streptophyta</taxon>
        <taxon>Embryophyta</taxon>
        <taxon>Marchantiophyta</taxon>
        <taxon>Marchantiopsida</taxon>
        <taxon>Marchantiidae</taxon>
        <taxon>Marchantiales</taxon>
        <taxon>Marchantiaceae</taxon>
        <taxon>Marchantia</taxon>
    </lineage>
</organism>
<proteinExistence type="predicted"/>
<reference evidence="3" key="1">
    <citation type="journal article" date="2017" name="Cell">
        <title>Insights into land plant evolution garnered from the Marchantia polymorpha genome.</title>
        <authorList>
            <person name="Bowman J.L."/>
            <person name="Kohchi T."/>
            <person name="Yamato K.T."/>
            <person name="Jenkins J."/>
            <person name="Shu S."/>
            <person name="Ishizaki K."/>
            <person name="Yamaoka S."/>
            <person name="Nishihama R."/>
            <person name="Nakamura Y."/>
            <person name="Berger F."/>
            <person name="Adam C."/>
            <person name="Aki S.S."/>
            <person name="Althoff F."/>
            <person name="Araki T."/>
            <person name="Arteaga-Vazquez M.A."/>
            <person name="Balasubrmanian S."/>
            <person name="Barry K."/>
            <person name="Bauer D."/>
            <person name="Boehm C.R."/>
            <person name="Briginshaw L."/>
            <person name="Caballero-Perez J."/>
            <person name="Catarino B."/>
            <person name="Chen F."/>
            <person name="Chiyoda S."/>
            <person name="Chovatia M."/>
            <person name="Davies K.M."/>
            <person name="Delmans M."/>
            <person name="Demura T."/>
            <person name="Dierschke T."/>
            <person name="Dolan L."/>
            <person name="Dorantes-Acosta A.E."/>
            <person name="Eklund D.M."/>
            <person name="Florent S.N."/>
            <person name="Flores-Sandoval E."/>
            <person name="Fujiyama A."/>
            <person name="Fukuzawa H."/>
            <person name="Galik B."/>
            <person name="Grimanelli D."/>
            <person name="Grimwood J."/>
            <person name="Grossniklaus U."/>
            <person name="Hamada T."/>
            <person name="Haseloff J."/>
            <person name="Hetherington A.J."/>
            <person name="Higo A."/>
            <person name="Hirakawa Y."/>
            <person name="Hundley H.N."/>
            <person name="Ikeda Y."/>
            <person name="Inoue K."/>
            <person name="Inoue S.I."/>
            <person name="Ishida S."/>
            <person name="Jia Q."/>
            <person name="Kakita M."/>
            <person name="Kanazawa T."/>
            <person name="Kawai Y."/>
            <person name="Kawashima T."/>
            <person name="Kennedy M."/>
            <person name="Kinose K."/>
            <person name="Kinoshita T."/>
            <person name="Kohara Y."/>
            <person name="Koide E."/>
            <person name="Komatsu K."/>
            <person name="Kopischke S."/>
            <person name="Kubo M."/>
            <person name="Kyozuka J."/>
            <person name="Lagercrantz U."/>
            <person name="Lin S.S."/>
            <person name="Lindquist E."/>
            <person name="Lipzen A.M."/>
            <person name="Lu C.W."/>
            <person name="De Luna E."/>
            <person name="Martienssen R.A."/>
            <person name="Minamino N."/>
            <person name="Mizutani M."/>
            <person name="Mizutani M."/>
            <person name="Mochizuki N."/>
            <person name="Monte I."/>
            <person name="Mosher R."/>
            <person name="Nagasaki H."/>
            <person name="Nakagami H."/>
            <person name="Naramoto S."/>
            <person name="Nishitani K."/>
            <person name="Ohtani M."/>
            <person name="Okamoto T."/>
            <person name="Okumura M."/>
            <person name="Phillips J."/>
            <person name="Pollak B."/>
            <person name="Reinders A."/>
            <person name="Rovekamp M."/>
            <person name="Sano R."/>
            <person name="Sawa S."/>
            <person name="Schmid M.W."/>
            <person name="Shirakawa M."/>
            <person name="Solano R."/>
            <person name="Spunde A."/>
            <person name="Suetsugu N."/>
            <person name="Sugano S."/>
            <person name="Sugiyama A."/>
            <person name="Sun R."/>
            <person name="Suzuki Y."/>
            <person name="Takenaka M."/>
            <person name="Takezawa D."/>
            <person name="Tomogane H."/>
            <person name="Tsuzuki M."/>
            <person name="Ueda T."/>
            <person name="Umeda M."/>
            <person name="Ward J.M."/>
            <person name="Watanabe Y."/>
            <person name="Yazaki K."/>
            <person name="Yokoyama R."/>
            <person name="Yoshitake Y."/>
            <person name="Yotsui I."/>
            <person name="Zachgo S."/>
            <person name="Schmutz J."/>
        </authorList>
    </citation>
    <scope>NUCLEOTIDE SEQUENCE [LARGE SCALE GENOMIC DNA]</scope>
    <source>
        <strain evidence="3">Tak-1</strain>
    </source>
</reference>
<gene>
    <name evidence="2" type="ORF">MARPO_0058s0094</name>
</gene>
<evidence type="ECO:0000256" key="1">
    <source>
        <dbReference type="SAM" id="MobiDB-lite"/>
    </source>
</evidence>
<dbReference type="Proteomes" id="UP000244005">
    <property type="component" value="Unassembled WGS sequence"/>
</dbReference>
<dbReference type="Gramene" id="Mp5g21120.1">
    <property type="protein sequence ID" value="Mp5g21120.1.cds1"/>
    <property type="gene ID" value="Mp5g21120"/>
</dbReference>
<dbReference type="AlphaFoldDB" id="A0A2R6WU16"/>
<evidence type="ECO:0000313" key="3">
    <source>
        <dbReference type="Proteomes" id="UP000244005"/>
    </source>
</evidence>
<evidence type="ECO:0000313" key="2">
    <source>
        <dbReference type="EMBL" id="PTQ37321.1"/>
    </source>
</evidence>
<feature type="region of interest" description="Disordered" evidence="1">
    <location>
        <begin position="1"/>
        <end position="22"/>
    </location>
</feature>
<dbReference type="EMBL" id="KZ772730">
    <property type="protein sequence ID" value="PTQ37321.1"/>
    <property type="molecule type" value="Genomic_DNA"/>
</dbReference>
<protein>
    <submittedName>
        <fullName evidence="2">Uncharacterized protein</fullName>
    </submittedName>
</protein>
<name>A0A2R6WU16_MARPO</name>
<accession>A0A2R6WU16</accession>
<sequence>MSANRYVRSRCLRPKPKPEREGTFDTVFWSLSALSSPTPAPTPTPSPSASSSAPFWHLRYFLQFLSSLTRFTFLLFSLPFTPRPSTPPLLTVTRVEFGSVPFWDSGLRAGTFTFFSFF</sequence>
<keyword evidence="3" id="KW-1185">Reference proteome</keyword>